<dbReference type="Proteomes" id="UP000008808">
    <property type="component" value="Chromosome"/>
</dbReference>
<dbReference type="InterPro" id="IPR022061">
    <property type="entry name" value="DUF3617"/>
</dbReference>
<evidence type="ECO:0000313" key="2">
    <source>
        <dbReference type="EMBL" id="ABC63910.1"/>
    </source>
</evidence>
<dbReference type="AlphaFoldDB" id="Q2N8T1"/>
<dbReference type="KEGG" id="eli:ELI_09090"/>
<dbReference type="STRING" id="314225.ELI_09090"/>
<evidence type="ECO:0000313" key="3">
    <source>
        <dbReference type="Proteomes" id="UP000008808"/>
    </source>
</evidence>
<gene>
    <name evidence="2" type="ordered locus">ELI_09090</name>
</gene>
<dbReference type="Pfam" id="PF12276">
    <property type="entry name" value="DUF3617"/>
    <property type="match status" value="1"/>
</dbReference>
<feature type="chain" id="PRO_5004213178" description="DUF3617 domain-containing protein" evidence="1">
    <location>
        <begin position="20"/>
        <end position="180"/>
    </location>
</feature>
<dbReference type="EMBL" id="CP000157">
    <property type="protein sequence ID" value="ABC63910.1"/>
    <property type="molecule type" value="Genomic_DNA"/>
</dbReference>
<evidence type="ECO:0000256" key="1">
    <source>
        <dbReference type="SAM" id="SignalP"/>
    </source>
</evidence>
<proteinExistence type="predicted"/>
<keyword evidence="3" id="KW-1185">Reference proteome</keyword>
<name>Q2N8T1_ERYLH</name>
<dbReference type="eggNOG" id="ENOG502ZYS9">
    <property type="taxonomic scope" value="Bacteria"/>
</dbReference>
<feature type="signal peptide" evidence="1">
    <location>
        <begin position="1"/>
        <end position="19"/>
    </location>
</feature>
<protein>
    <recommendedName>
        <fullName evidence="4">DUF3617 domain-containing protein</fullName>
    </recommendedName>
</protein>
<evidence type="ECO:0008006" key="4">
    <source>
        <dbReference type="Google" id="ProtNLM"/>
    </source>
</evidence>
<dbReference type="PROSITE" id="PS51257">
    <property type="entry name" value="PROKAR_LIPOPROTEIN"/>
    <property type="match status" value="1"/>
</dbReference>
<sequence length="180" mass="19285">MRSIIVVGAALGLTLSACSDSSAPESVEDMADAAASMEKPEPGEYETTTELITFEVPGMGEQEAQMVRGMMEAGMTQATKYCLTEEEAEKGFEEAIREMQSGESKDDCTFERFDVSGNTIDSQMKCDDGAGNVGNIAMTGTVSPTTSDMTMEFDQTSEDIPGGSMKMKVNMKSRKIGECS</sequence>
<dbReference type="HOGENOM" id="CLU_119445_0_0_5"/>
<dbReference type="OrthoDB" id="7406515at2"/>
<reference evidence="3" key="1">
    <citation type="journal article" date="2009" name="J. Bacteriol.">
        <title>Complete genome sequence of Erythrobacter litoralis HTCC2594.</title>
        <authorList>
            <person name="Oh H.M."/>
            <person name="Giovannoni S.J."/>
            <person name="Ferriera S."/>
            <person name="Johnson J."/>
            <person name="Cho J.C."/>
        </authorList>
    </citation>
    <scope>NUCLEOTIDE SEQUENCE [LARGE SCALE GENOMIC DNA]</scope>
    <source>
        <strain evidence="3">HTCC2594</strain>
    </source>
</reference>
<accession>Q2N8T1</accession>
<dbReference type="RefSeq" id="WP_011414740.1">
    <property type="nucleotide sequence ID" value="NC_007722.1"/>
</dbReference>
<keyword evidence="1" id="KW-0732">Signal</keyword>
<organism evidence="2 3">
    <name type="scientific">Erythrobacter litoralis (strain HTCC2594)</name>
    <dbReference type="NCBI Taxonomy" id="314225"/>
    <lineage>
        <taxon>Bacteria</taxon>
        <taxon>Pseudomonadati</taxon>
        <taxon>Pseudomonadota</taxon>
        <taxon>Alphaproteobacteria</taxon>
        <taxon>Sphingomonadales</taxon>
        <taxon>Erythrobacteraceae</taxon>
        <taxon>Erythrobacter/Porphyrobacter group</taxon>
        <taxon>Erythrobacter</taxon>
    </lineage>
</organism>